<gene>
    <name evidence="8" type="ORF">DGQ38_03095</name>
</gene>
<feature type="domain" description="RagB/SusD" evidence="6">
    <location>
        <begin position="285"/>
        <end position="579"/>
    </location>
</feature>
<dbReference type="Gene3D" id="1.25.40.390">
    <property type="match status" value="1"/>
</dbReference>
<dbReference type="GO" id="GO:0009279">
    <property type="term" value="C:cell outer membrane"/>
    <property type="evidence" value="ECO:0007669"/>
    <property type="project" value="UniProtKB-SubCell"/>
</dbReference>
<keyword evidence="4" id="KW-0472">Membrane</keyword>
<dbReference type="InterPro" id="IPR033985">
    <property type="entry name" value="SusD-like_N"/>
</dbReference>
<dbReference type="Pfam" id="PF07980">
    <property type="entry name" value="SusD_RagB"/>
    <property type="match status" value="1"/>
</dbReference>
<dbReference type="Pfam" id="PF14322">
    <property type="entry name" value="SusD-like_3"/>
    <property type="match status" value="1"/>
</dbReference>
<sequence length="579" mass="66656">MLTFKNCIMKYTLQNKLIFIKLKKLFKPSLLGILFSGLLFTGCSEELDLIAEDNVTDATFWQTPQDFKLAANNLYNGLDRHGFDDTESDIAFNFPNSVSNGNYQLSETNGQWNSSYTYIRDINTILEKSEDKEDAEILRYVAEARFFRAWYYWKLLRLFGGVPIITQSLGAQDPDLYTSRSSRTETVDFILQDLDDAVADLPLKSELDGSDVGRITKGTALSLSARVALFEGTWQKYRNGNANVYLDKAISSSNQVINSNQYALYTGKDEESYRYLFLQNGDDSQETILDRRYERNILGHDMPYQYDGTGYNPTRKLADLYLDENGIPIGNSQSVFQGYDTFESEFQNRDPRMTMTMIIPGQETVRVFFPNDPIANWPDFPQRNANTGYILYKYMSEDPIANNSGQMGDASLFDYDRHLIRYAEVLLIYAEATFEKNGAISDDDLDRTINLLRDRVNMPHLTNTFVGTYNLDMLEEIRRERTIELALEGFRYDDLRRWKIAETELSADIKGIKIEGTEWATREPYSLPSFQSRVDENGFLIVETSRVFDPQKHYLQPLPTREIALYNENGAELTQNPGW</sequence>
<evidence type="ECO:0000256" key="3">
    <source>
        <dbReference type="ARBA" id="ARBA00022729"/>
    </source>
</evidence>
<reference evidence="8 9" key="1">
    <citation type="journal article" date="2018" name="Nat. Biotechnol.">
        <title>A standardized bacterial taxonomy based on genome phylogeny substantially revises the tree of life.</title>
        <authorList>
            <person name="Parks D.H."/>
            <person name="Chuvochina M."/>
            <person name="Waite D.W."/>
            <person name="Rinke C."/>
            <person name="Skarshewski A."/>
            <person name="Chaumeil P.A."/>
            <person name="Hugenholtz P."/>
        </authorList>
    </citation>
    <scope>NUCLEOTIDE SEQUENCE [LARGE SCALE GENOMIC DNA]</scope>
    <source>
        <strain evidence="8">UBA9359</strain>
    </source>
</reference>
<keyword evidence="5" id="KW-0998">Cell outer membrane</keyword>
<dbReference type="Proteomes" id="UP000264330">
    <property type="component" value="Unassembled WGS sequence"/>
</dbReference>
<organism evidence="8 9">
    <name type="scientific">Zunongwangia profunda</name>
    <dbReference type="NCBI Taxonomy" id="398743"/>
    <lineage>
        <taxon>Bacteria</taxon>
        <taxon>Pseudomonadati</taxon>
        <taxon>Bacteroidota</taxon>
        <taxon>Flavobacteriia</taxon>
        <taxon>Flavobacteriales</taxon>
        <taxon>Flavobacteriaceae</taxon>
        <taxon>Zunongwangia</taxon>
    </lineage>
</organism>
<proteinExistence type="inferred from homology"/>
<evidence type="ECO:0000256" key="4">
    <source>
        <dbReference type="ARBA" id="ARBA00023136"/>
    </source>
</evidence>
<keyword evidence="3" id="KW-0732">Signal</keyword>
<protein>
    <submittedName>
        <fullName evidence="8">RagB/SusD family nutrient uptake outer membrane protein</fullName>
    </submittedName>
</protein>
<evidence type="ECO:0000259" key="6">
    <source>
        <dbReference type="Pfam" id="PF07980"/>
    </source>
</evidence>
<evidence type="ECO:0000256" key="1">
    <source>
        <dbReference type="ARBA" id="ARBA00004442"/>
    </source>
</evidence>
<accession>A0A3D5IY90</accession>
<dbReference type="AlphaFoldDB" id="A0A3D5IY90"/>
<feature type="domain" description="SusD-like N-terminal" evidence="7">
    <location>
        <begin position="107"/>
        <end position="229"/>
    </location>
</feature>
<dbReference type="EMBL" id="DPMF01000067">
    <property type="protein sequence ID" value="HCV80016.1"/>
    <property type="molecule type" value="Genomic_DNA"/>
</dbReference>
<dbReference type="InterPro" id="IPR012944">
    <property type="entry name" value="SusD_RagB_dom"/>
</dbReference>
<evidence type="ECO:0000313" key="8">
    <source>
        <dbReference type="EMBL" id="HCV80016.1"/>
    </source>
</evidence>
<evidence type="ECO:0000256" key="2">
    <source>
        <dbReference type="ARBA" id="ARBA00006275"/>
    </source>
</evidence>
<dbReference type="InterPro" id="IPR011990">
    <property type="entry name" value="TPR-like_helical_dom_sf"/>
</dbReference>
<evidence type="ECO:0000313" key="9">
    <source>
        <dbReference type="Proteomes" id="UP000264330"/>
    </source>
</evidence>
<comment type="similarity">
    <text evidence="2">Belongs to the SusD family.</text>
</comment>
<name>A0A3D5IY90_9FLAO</name>
<comment type="subcellular location">
    <subcellularLocation>
        <location evidence="1">Cell outer membrane</location>
    </subcellularLocation>
</comment>
<evidence type="ECO:0000256" key="5">
    <source>
        <dbReference type="ARBA" id="ARBA00023237"/>
    </source>
</evidence>
<evidence type="ECO:0000259" key="7">
    <source>
        <dbReference type="Pfam" id="PF14322"/>
    </source>
</evidence>
<dbReference type="SUPFAM" id="SSF48452">
    <property type="entry name" value="TPR-like"/>
    <property type="match status" value="1"/>
</dbReference>
<comment type="caution">
    <text evidence="8">The sequence shown here is derived from an EMBL/GenBank/DDBJ whole genome shotgun (WGS) entry which is preliminary data.</text>
</comment>
<dbReference type="CDD" id="cd08977">
    <property type="entry name" value="SusD"/>
    <property type="match status" value="1"/>
</dbReference>